<dbReference type="SMART" id="SM00342">
    <property type="entry name" value="HTH_ARAC"/>
    <property type="match status" value="1"/>
</dbReference>
<dbReference type="Pfam" id="PF01965">
    <property type="entry name" value="DJ-1_PfpI"/>
    <property type="match status" value="1"/>
</dbReference>
<feature type="region of interest" description="Disordered" evidence="3">
    <location>
        <begin position="309"/>
        <end position="328"/>
    </location>
</feature>
<evidence type="ECO:0000313" key="5">
    <source>
        <dbReference type="EMBL" id="SNB50985.1"/>
    </source>
</evidence>
<dbReference type="PROSITE" id="PS01124">
    <property type="entry name" value="HTH_ARAC_FAMILY_2"/>
    <property type="match status" value="1"/>
</dbReference>
<evidence type="ECO:0000256" key="2">
    <source>
        <dbReference type="ARBA" id="ARBA00023163"/>
    </source>
</evidence>
<dbReference type="CDD" id="cd03136">
    <property type="entry name" value="GATase1_AraC_ArgR_like"/>
    <property type="match status" value="1"/>
</dbReference>
<dbReference type="InterPro" id="IPR029062">
    <property type="entry name" value="Class_I_gatase-like"/>
</dbReference>
<sequence length="328" mass="35407">MTVGFVLADRFTLSAFSTFVDALRLAADEGDGSRQDRCRWHVMSASGRPIVSSAGVEVMPTSGLLPPESLDYVAVVGGLLPRSGGPARPIDSMTEAYLVRAAERGRPLVGVCTGSFVLARLGLLDGCSICVSWYHYRDFVELFPELSASADRLFVKDGDRITCSGGTGAADLAASLVDQHLGQALARKSMRILLQDRARPGVGPQPQPPSTAQAQDPRVKRALLLMEQHVGDPLSVEAIALELSIGARQLERLFRDALGIGPNAAYARLRLERADWLLRMTEHSVTEVALECGFADCAHLSRSYKASFGRPPSAVRPRRRQAADLAKI</sequence>
<keyword evidence="6" id="KW-1185">Reference proteome</keyword>
<keyword evidence="1" id="KW-0805">Transcription regulation</keyword>
<dbReference type="InterPro" id="IPR018060">
    <property type="entry name" value="HTH_AraC"/>
</dbReference>
<reference evidence="5 6" key="1">
    <citation type="submission" date="2017-06" db="EMBL/GenBank/DDBJ databases">
        <authorList>
            <person name="Kim H.J."/>
            <person name="Triplett B.A."/>
        </authorList>
    </citation>
    <scope>NUCLEOTIDE SEQUENCE [LARGE SCALE GENOMIC DNA]</scope>
    <source>
        <strain evidence="5 6">B29T1</strain>
    </source>
</reference>
<protein>
    <submittedName>
        <fullName evidence="5">Transcriptional regulator, AraC family with amidase-like domain</fullName>
    </submittedName>
</protein>
<dbReference type="AlphaFoldDB" id="A0A212PVW2"/>
<dbReference type="GO" id="GO:0003700">
    <property type="term" value="F:DNA-binding transcription factor activity"/>
    <property type="evidence" value="ECO:0007669"/>
    <property type="project" value="InterPro"/>
</dbReference>
<evidence type="ECO:0000256" key="1">
    <source>
        <dbReference type="ARBA" id="ARBA00023015"/>
    </source>
</evidence>
<dbReference type="InterPro" id="IPR002818">
    <property type="entry name" value="DJ-1/PfpI"/>
</dbReference>
<evidence type="ECO:0000313" key="6">
    <source>
        <dbReference type="Proteomes" id="UP000197065"/>
    </source>
</evidence>
<evidence type="ECO:0000256" key="3">
    <source>
        <dbReference type="SAM" id="MobiDB-lite"/>
    </source>
</evidence>
<proteinExistence type="predicted"/>
<name>A0A212PVW2_9PROT</name>
<dbReference type="Gene3D" id="1.10.10.60">
    <property type="entry name" value="Homeodomain-like"/>
    <property type="match status" value="1"/>
</dbReference>
<dbReference type="Gene3D" id="3.40.50.880">
    <property type="match status" value="1"/>
</dbReference>
<dbReference type="SUPFAM" id="SSF52317">
    <property type="entry name" value="Class I glutamine amidotransferase-like"/>
    <property type="match status" value="1"/>
</dbReference>
<evidence type="ECO:0000259" key="4">
    <source>
        <dbReference type="PROSITE" id="PS01124"/>
    </source>
</evidence>
<dbReference type="InterPro" id="IPR009057">
    <property type="entry name" value="Homeodomain-like_sf"/>
</dbReference>
<dbReference type="PANTHER" id="PTHR43130">
    <property type="entry name" value="ARAC-FAMILY TRANSCRIPTIONAL REGULATOR"/>
    <property type="match status" value="1"/>
</dbReference>
<dbReference type="EMBL" id="FYEH01000001">
    <property type="protein sequence ID" value="SNB50985.1"/>
    <property type="molecule type" value="Genomic_DNA"/>
</dbReference>
<feature type="domain" description="HTH araC/xylS-type" evidence="4">
    <location>
        <begin position="220"/>
        <end position="318"/>
    </location>
</feature>
<dbReference type="PANTHER" id="PTHR43130:SF3">
    <property type="entry name" value="HTH-TYPE TRANSCRIPTIONAL REGULATOR RV1931C"/>
    <property type="match status" value="1"/>
</dbReference>
<dbReference type="Proteomes" id="UP000197065">
    <property type="component" value="Unassembled WGS sequence"/>
</dbReference>
<gene>
    <name evidence="5" type="ORF">SAMN07250955_10112</name>
</gene>
<keyword evidence="2" id="KW-0804">Transcription</keyword>
<organism evidence="5 6">
    <name type="scientific">Arboricoccus pini</name>
    <dbReference type="NCBI Taxonomy" id="1963835"/>
    <lineage>
        <taxon>Bacteria</taxon>
        <taxon>Pseudomonadati</taxon>
        <taxon>Pseudomonadota</taxon>
        <taxon>Alphaproteobacteria</taxon>
        <taxon>Geminicoccales</taxon>
        <taxon>Geminicoccaceae</taxon>
        <taxon>Arboricoccus</taxon>
    </lineage>
</organism>
<dbReference type="SUPFAM" id="SSF46689">
    <property type="entry name" value="Homeodomain-like"/>
    <property type="match status" value="2"/>
</dbReference>
<dbReference type="Pfam" id="PF12833">
    <property type="entry name" value="HTH_18"/>
    <property type="match status" value="1"/>
</dbReference>
<accession>A0A212PVW2</accession>
<dbReference type="InterPro" id="IPR052158">
    <property type="entry name" value="INH-QAR"/>
</dbReference>
<dbReference type="GO" id="GO:0043565">
    <property type="term" value="F:sequence-specific DNA binding"/>
    <property type="evidence" value="ECO:0007669"/>
    <property type="project" value="InterPro"/>
</dbReference>